<dbReference type="Pfam" id="PF12399">
    <property type="entry name" value="BCA_ABC_TP_C"/>
    <property type="match status" value="1"/>
</dbReference>
<dbReference type="PROSITE" id="PS00211">
    <property type="entry name" value="ABC_TRANSPORTER_1"/>
    <property type="match status" value="1"/>
</dbReference>
<comment type="function">
    <text evidence="5">Part of the ABC transporter complex HmuTUV involved in hemin import. Responsible for energy coupling to the transport system.</text>
</comment>
<dbReference type="InterPro" id="IPR032823">
    <property type="entry name" value="BCA_ABC_TP_C"/>
</dbReference>
<dbReference type="RefSeq" id="WP_265425060.1">
    <property type="nucleotide sequence ID" value="NZ_JAPFPW010000009.1"/>
</dbReference>
<dbReference type="InterPro" id="IPR003439">
    <property type="entry name" value="ABC_transporter-like_ATP-bd"/>
</dbReference>
<dbReference type="SUPFAM" id="SSF52540">
    <property type="entry name" value="P-loop containing nucleoside triphosphate hydrolases"/>
    <property type="match status" value="1"/>
</dbReference>
<dbReference type="PANTHER" id="PTHR42794">
    <property type="entry name" value="HEMIN IMPORT ATP-BINDING PROTEIN HMUV"/>
    <property type="match status" value="1"/>
</dbReference>
<dbReference type="Proteomes" id="UP001209681">
    <property type="component" value="Unassembled WGS sequence"/>
</dbReference>
<evidence type="ECO:0000256" key="3">
    <source>
        <dbReference type="ARBA" id="ARBA00022840"/>
    </source>
</evidence>
<accession>A0ABT3N9M3</accession>
<sequence length="262" mass="28011">MGGLKATGLFFDRGGDFSLGPLDITVPQRGLCSVIGPNGGGKSTLLKLLAGVLRPARGTVLLEGRFLSDLSRRDTAARIGYLPQEVGALYDFSVEAMVAMGMFALDGGRRHRPSGCGPATCAMEKTRVIHLKNRSFSSLSGGEKQRVLLASVWSRDPAYLLLDEPTSGLDPHHGVTVFRMLQEATRHHCGALVVSHDINLAAAFSDSMIFMDQGRILAEGLPDEVLDSEAVREAYGGSMGVWPHPDGKKGRVLLPERGSLSA</sequence>
<keyword evidence="1" id="KW-0813">Transport</keyword>
<evidence type="ECO:0000256" key="4">
    <source>
        <dbReference type="ARBA" id="ARBA00022967"/>
    </source>
</evidence>
<keyword evidence="3 7" id="KW-0067">ATP-binding</keyword>
<name>A0ABT3N9M3_9BACT</name>
<dbReference type="PROSITE" id="PS50893">
    <property type="entry name" value="ABC_TRANSPORTER_2"/>
    <property type="match status" value="1"/>
</dbReference>
<evidence type="ECO:0000256" key="5">
    <source>
        <dbReference type="ARBA" id="ARBA00037066"/>
    </source>
</evidence>
<dbReference type="CDD" id="cd03214">
    <property type="entry name" value="ABC_Iron-Siderophores_B12_Hemin"/>
    <property type="match status" value="1"/>
</dbReference>
<dbReference type="SMART" id="SM00382">
    <property type="entry name" value="AAA"/>
    <property type="match status" value="1"/>
</dbReference>
<protein>
    <submittedName>
        <fullName evidence="7">ABC transporter ATP-binding protein</fullName>
    </submittedName>
</protein>
<dbReference type="InterPro" id="IPR027417">
    <property type="entry name" value="P-loop_NTPase"/>
</dbReference>
<evidence type="ECO:0000256" key="1">
    <source>
        <dbReference type="ARBA" id="ARBA00022448"/>
    </source>
</evidence>
<evidence type="ECO:0000313" key="8">
    <source>
        <dbReference type="Proteomes" id="UP001209681"/>
    </source>
</evidence>
<reference evidence="7 8" key="1">
    <citation type="submission" date="2022-11" db="EMBL/GenBank/DDBJ databases">
        <title>Desulfobotulus tamanensis H1 sp. nov. - anaerobic, alkaliphilic, sulphate reducing bacterium isolated from terrestrial mud volcano.</title>
        <authorList>
            <person name="Frolova A."/>
            <person name="Merkel A.Y."/>
            <person name="Slobodkin A.I."/>
        </authorList>
    </citation>
    <scope>NUCLEOTIDE SEQUENCE [LARGE SCALE GENOMIC DNA]</scope>
    <source>
        <strain evidence="7 8">H1</strain>
    </source>
</reference>
<organism evidence="7 8">
    <name type="scientific">Desulfobotulus pelophilus</name>
    <dbReference type="NCBI Taxonomy" id="2823377"/>
    <lineage>
        <taxon>Bacteria</taxon>
        <taxon>Pseudomonadati</taxon>
        <taxon>Thermodesulfobacteriota</taxon>
        <taxon>Desulfobacteria</taxon>
        <taxon>Desulfobacterales</taxon>
        <taxon>Desulfobacteraceae</taxon>
        <taxon>Desulfobotulus</taxon>
    </lineage>
</organism>
<dbReference type="Pfam" id="PF00005">
    <property type="entry name" value="ABC_tran"/>
    <property type="match status" value="1"/>
</dbReference>
<dbReference type="EMBL" id="JAPFPW010000009">
    <property type="protein sequence ID" value="MCW7754140.1"/>
    <property type="molecule type" value="Genomic_DNA"/>
</dbReference>
<dbReference type="GO" id="GO:0005524">
    <property type="term" value="F:ATP binding"/>
    <property type="evidence" value="ECO:0007669"/>
    <property type="project" value="UniProtKB-KW"/>
</dbReference>
<gene>
    <name evidence="7" type="ORF">OOT00_09080</name>
</gene>
<keyword evidence="4" id="KW-1278">Translocase</keyword>
<keyword evidence="2" id="KW-0547">Nucleotide-binding</keyword>
<evidence type="ECO:0000259" key="6">
    <source>
        <dbReference type="PROSITE" id="PS50893"/>
    </source>
</evidence>
<evidence type="ECO:0000313" key="7">
    <source>
        <dbReference type="EMBL" id="MCW7754140.1"/>
    </source>
</evidence>
<keyword evidence="8" id="KW-1185">Reference proteome</keyword>
<proteinExistence type="predicted"/>
<dbReference type="PANTHER" id="PTHR42794:SF1">
    <property type="entry name" value="HEMIN IMPORT ATP-BINDING PROTEIN HMUV"/>
    <property type="match status" value="1"/>
</dbReference>
<feature type="domain" description="ABC transporter" evidence="6">
    <location>
        <begin position="4"/>
        <end position="238"/>
    </location>
</feature>
<dbReference type="Gene3D" id="3.40.50.300">
    <property type="entry name" value="P-loop containing nucleotide triphosphate hydrolases"/>
    <property type="match status" value="1"/>
</dbReference>
<evidence type="ECO:0000256" key="2">
    <source>
        <dbReference type="ARBA" id="ARBA00022741"/>
    </source>
</evidence>
<dbReference type="InterPro" id="IPR017871">
    <property type="entry name" value="ABC_transporter-like_CS"/>
</dbReference>
<dbReference type="InterPro" id="IPR003593">
    <property type="entry name" value="AAA+_ATPase"/>
</dbReference>
<comment type="caution">
    <text evidence="7">The sequence shown here is derived from an EMBL/GenBank/DDBJ whole genome shotgun (WGS) entry which is preliminary data.</text>
</comment>